<dbReference type="PANTHER" id="PTHR11409">
    <property type="entry name" value="ADENOSINE DEAMINASE"/>
    <property type="match status" value="1"/>
</dbReference>
<dbReference type="EMBL" id="BSXT01000114">
    <property type="protein sequence ID" value="GMF17859.1"/>
    <property type="molecule type" value="Genomic_DNA"/>
</dbReference>
<feature type="domain" description="Adenosine deaminase" evidence="10">
    <location>
        <begin position="5"/>
        <end position="198"/>
    </location>
</feature>
<evidence type="ECO:0000256" key="9">
    <source>
        <dbReference type="ARBA" id="ARBA00048787"/>
    </source>
</evidence>
<evidence type="ECO:0000313" key="11">
    <source>
        <dbReference type="EMBL" id="GMF17859.1"/>
    </source>
</evidence>
<evidence type="ECO:0000256" key="3">
    <source>
        <dbReference type="ARBA" id="ARBA00006676"/>
    </source>
</evidence>
<keyword evidence="6" id="KW-0378">Hydrolase</keyword>
<dbReference type="GO" id="GO:0046103">
    <property type="term" value="P:inosine biosynthetic process"/>
    <property type="evidence" value="ECO:0007669"/>
    <property type="project" value="TreeGrafter"/>
</dbReference>
<comment type="cofactor">
    <cofactor evidence="1">
        <name>Zn(2+)</name>
        <dbReference type="ChEBI" id="CHEBI:29105"/>
    </cofactor>
</comment>
<dbReference type="PANTHER" id="PTHR11409:SF42">
    <property type="entry name" value="ADENOSINE DEAMINASE-LIKE PROTEIN"/>
    <property type="match status" value="1"/>
</dbReference>
<dbReference type="Pfam" id="PF00962">
    <property type="entry name" value="A_deaminase"/>
    <property type="match status" value="1"/>
</dbReference>
<dbReference type="AlphaFoldDB" id="A0A9W6WVH2"/>
<dbReference type="GO" id="GO:0004000">
    <property type="term" value="F:adenosine deaminase activity"/>
    <property type="evidence" value="ECO:0007669"/>
    <property type="project" value="TreeGrafter"/>
</dbReference>
<dbReference type="InterPro" id="IPR006330">
    <property type="entry name" value="Ado/ade_deaminase"/>
</dbReference>
<dbReference type="OrthoDB" id="272271at2759"/>
<dbReference type="GO" id="GO:0046872">
    <property type="term" value="F:metal ion binding"/>
    <property type="evidence" value="ECO:0007669"/>
    <property type="project" value="UniProtKB-KW"/>
</dbReference>
<organism evidence="11 12">
    <name type="scientific">Phytophthora fragariaefolia</name>
    <dbReference type="NCBI Taxonomy" id="1490495"/>
    <lineage>
        <taxon>Eukaryota</taxon>
        <taxon>Sar</taxon>
        <taxon>Stramenopiles</taxon>
        <taxon>Oomycota</taxon>
        <taxon>Peronosporomycetes</taxon>
        <taxon>Peronosporales</taxon>
        <taxon>Peronosporaceae</taxon>
        <taxon>Phytophthora</taxon>
    </lineage>
</organism>
<evidence type="ECO:0000256" key="1">
    <source>
        <dbReference type="ARBA" id="ARBA00001947"/>
    </source>
</evidence>
<dbReference type="GO" id="GO:0009117">
    <property type="term" value="P:nucleotide metabolic process"/>
    <property type="evidence" value="ECO:0007669"/>
    <property type="project" value="UniProtKB-KW"/>
</dbReference>
<keyword evidence="4" id="KW-0479">Metal-binding</keyword>
<evidence type="ECO:0000256" key="2">
    <source>
        <dbReference type="ARBA" id="ARBA00005058"/>
    </source>
</evidence>
<comment type="pathway">
    <text evidence="2">Purine metabolism; purine nucleoside salvage.</text>
</comment>
<dbReference type="Gene3D" id="3.20.20.140">
    <property type="entry name" value="Metal-dependent hydrolases"/>
    <property type="match status" value="1"/>
</dbReference>
<evidence type="ECO:0000256" key="6">
    <source>
        <dbReference type="ARBA" id="ARBA00022801"/>
    </source>
</evidence>
<evidence type="ECO:0000256" key="7">
    <source>
        <dbReference type="ARBA" id="ARBA00022833"/>
    </source>
</evidence>
<name>A0A9W6WVH2_9STRA</name>
<protein>
    <submittedName>
        <fullName evidence="11">Unnamed protein product</fullName>
    </submittedName>
</protein>
<evidence type="ECO:0000256" key="4">
    <source>
        <dbReference type="ARBA" id="ARBA00022723"/>
    </source>
</evidence>
<comment type="similarity">
    <text evidence="3">Belongs to the metallo-dependent hydrolases superfamily. Adenosine and AMP deaminases family.</text>
</comment>
<keyword evidence="12" id="KW-1185">Reference proteome</keyword>
<dbReference type="InterPro" id="IPR032466">
    <property type="entry name" value="Metal_Hydrolase"/>
</dbReference>
<evidence type="ECO:0000256" key="8">
    <source>
        <dbReference type="ARBA" id="ARBA00023080"/>
    </source>
</evidence>
<dbReference type="InterPro" id="IPR001365">
    <property type="entry name" value="A_deaminase_dom"/>
</dbReference>
<reference evidence="11" key="1">
    <citation type="submission" date="2023-04" db="EMBL/GenBank/DDBJ databases">
        <title>Phytophthora fragariaefolia NBRC 109709.</title>
        <authorList>
            <person name="Ichikawa N."/>
            <person name="Sato H."/>
            <person name="Tonouchi N."/>
        </authorList>
    </citation>
    <scope>NUCLEOTIDE SEQUENCE</scope>
    <source>
        <strain evidence="11">NBRC 109709</strain>
    </source>
</reference>
<dbReference type="GO" id="GO:0006154">
    <property type="term" value="P:adenosine catabolic process"/>
    <property type="evidence" value="ECO:0007669"/>
    <property type="project" value="TreeGrafter"/>
</dbReference>
<keyword evidence="8" id="KW-0546">Nucleotide metabolism</keyword>
<keyword evidence="5" id="KW-0660">Purine salvage</keyword>
<proteinExistence type="inferred from homology"/>
<keyword evidence="7" id="KW-0862">Zinc</keyword>
<dbReference type="SUPFAM" id="SSF51556">
    <property type="entry name" value="Metallo-dependent hydrolases"/>
    <property type="match status" value="1"/>
</dbReference>
<comment type="caution">
    <text evidence="11">The sequence shown here is derived from an EMBL/GenBank/DDBJ whole genome shotgun (WGS) entry which is preliminary data.</text>
</comment>
<gene>
    <name evidence="11" type="ORF">Pfra01_000137700</name>
</gene>
<dbReference type="Proteomes" id="UP001165121">
    <property type="component" value="Unassembled WGS sequence"/>
</dbReference>
<evidence type="ECO:0000313" key="12">
    <source>
        <dbReference type="Proteomes" id="UP001165121"/>
    </source>
</evidence>
<comment type="catalytic activity">
    <reaction evidence="9">
        <text>N(6)-methyl-AMP + H2O + H(+) = IMP + methylamine</text>
        <dbReference type="Rhea" id="RHEA:16001"/>
        <dbReference type="ChEBI" id="CHEBI:15377"/>
        <dbReference type="ChEBI" id="CHEBI:15378"/>
        <dbReference type="ChEBI" id="CHEBI:58053"/>
        <dbReference type="ChEBI" id="CHEBI:59338"/>
        <dbReference type="ChEBI" id="CHEBI:144842"/>
    </reaction>
    <physiologicalReaction direction="left-to-right" evidence="9">
        <dbReference type="Rhea" id="RHEA:16002"/>
    </physiologicalReaction>
</comment>
<dbReference type="GO" id="GO:0006166">
    <property type="term" value="P:purine ribonucleoside salvage"/>
    <property type="evidence" value="ECO:0007669"/>
    <property type="project" value="UniProtKB-KW"/>
</dbReference>
<evidence type="ECO:0000256" key="5">
    <source>
        <dbReference type="ARBA" id="ARBA00022726"/>
    </source>
</evidence>
<sequence length="305" mass="34426">MFGLIHRVVVSRRALRRIVVEAVEDFAAENVKYLELRSTPRDLPRDGASRVDYVDEVVAALEECRARRELDIEVQLLLSINRNQPLQLAEETVDMALERKNKRNCPFIVGIDLSGNSERPESEFFRFQHVLERARAGGLKLAVHFAEHFDDDESDRILDFRPDRLGHACCLPEPLYAKMLALRIPVEICLTSNVHTLARYRDAGDCSCSPEQKHEASGLCECGFTSHPHGKLLANKCGQEQHGVYPMCVCTDDYGVLDTTLSTEYLRAARAFALSEARLLDIARAPLDSIFDRSQVPRLQALFSS</sequence>
<evidence type="ECO:0000259" key="10">
    <source>
        <dbReference type="Pfam" id="PF00962"/>
    </source>
</evidence>
<accession>A0A9W6WVH2</accession>